<dbReference type="Pfam" id="PF14749">
    <property type="entry name" value="Acyl-CoA_ox_N"/>
    <property type="match status" value="1"/>
</dbReference>
<dbReference type="InterPro" id="IPR037069">
    <property type="entry name" value="AcylCoA_DH/ox_N_sf"/>
</dbReference>
<dbReference type="SUPFAM" id="SSF56645">
    <property type="entry name" value="Acyl-CoA dehydrogenase NM domain-like"/>
    <property type="match status" value="1"/>
</dbReference>
<evidence type="ECO:0000259" key="15">
    <source>
        <dbReference type="Pfam" id="PF14749"/>
    </source>
</evidence>
<name>A0AAV4GAA6_9GAST</name>
<evidence type="ECO:0000256" key="8">
    <source>
        <dbReference type="ARBA" id="ARBA00023002"/>
    </source>
</evidence>
<dbReference type="Pfam" id="PF01756">
    <property type="entry name" value="ACOX"/>
    <property type="match status" value="1"/>
</dbReference>
<protein>
    <recommendedName>
        <fullName evidence="11">Acyl-coenzyme A oxidase</fullName>
    </recommendedName>
</protein>
<dbReference type="Proteomes" id="UP000762676">
    <property type="component" value="Unassembled WGS sequence"/>
</dbReference>
<dbReference type="Gene3D" id="2.40.110.10">
    <property type="entry name" value="Butyryl-CoA Dehydrogenase, subunit A, domain 2"/>
    <property type="match status" value="1"/>
</dbReference>
<sequence>MGKSVNPDLAKARSQATFDPANLTNYLYGGPEKLRRKRYLPAFVFKELCTEMSLTDLCLIFLGLLTHVSDYLGLTLSIENMAAKEYKEEGFKSTDDMSREEAYEESMRRAVYTNKRVLQLNLQDQEEQYYFREIFVPGANPFALHYVMFKDAINTQGTEDQIQKWLPLAETYAVTGTYAQTELGHGTFLRGLETTAEYDVQREEFILNTPTITSSKFWPGALGKTANVAILNAKLITKGRNCGMQSFWVPLRHLETHQPLPGITVGDIGPKFGYHTSDNGFLQLNRVRIPRENMLMRYSKVLQDGTFVPPENDRLVYVPMTQFRFVVIGRSGWTLAKAVTVATRYSAVRRQSEITPGGGEVQILDFQTQQHKLFTQIASAYAMIIAAKAAKDLYDSAFSKMEKGNLEDLPMLHALTSSMKAFNTWEMATGVEQCRMACGGHGYLLASGIPQMYTDMVSACTYEGENTVMCLQAARFLNKCQEAANKGERLPQLTRFLQTSRLNISSSLDQDVDLNDIIAAYEFRAATVISEANARLNAGLAMGKSQSEAWNYASQLLVKAALAFSHWFTVRALIENMRGAGFDNSTETLLLQLAKLYALDGMLRYSGDFRKVG</sequence>
<dbReference type="FunFam" id="2.40.110.10:FF:000003">
    <property type="entry name" value="Acyl-coenzyme A oxidase"/>
    <property type="match status" value="1"/>
</dbReference>
<dbReference type="InterPro" id="IPR029320">
    <property type="entry name" value="Acyl-CoA_ox_N"/>
</dbReference>
<feature type="domain" description="Acyl-coenzyme A oxidase N-terminal" evidence="15">
    <location>
        <begin position="95"/>
        <end position="173"/>
    </location>
</feature>
<evidence type="ECO:0000256" key="2">
    <source>
        <dbReference type="ARBA" id="ARBA00004275"/>
    </source>
</evidence>
<feature type="domain" description="Acyl-CoA oxidase C-terminal" evidence="14">
    <location>
        <begin position="513"/>
        <end position="612"/>
    </location>
</feature>
<keyword evidence="7" id="KW-0276">Fatty acid metabolism</keyword>
<comment type="cofactor">
    <cofactor evidence="1">
        <name>FAD</name>
        <dbReference type="ChEBI" id="CHEBI:57692"/>
    </cofactor>
</comment>
<comment type="similarity">
    <text evidence="4 11">Belongs to the acyl-CoA oxidase family.</text>
</comment>
<feature type="active site" description="Proton acceptor" evidence="12">
    <location>
        <position position="463"/>
    </location>
</feature>
<dbReference type="EMBL" id="BMAT01011946">
    <property type="protein sequence ID" value="GFR82557.1"/>
    <property type="molecule type" value="Genomic_DNA"/>
</dbReference>
<keyword evidence="6 11" id="KW-0274">FAD</keyword>
<evidence type="ECO:0000256" key="6">
    <source>
        <dbReference type="ARBA" id="ARBA00022827"/>
    </source>
</evidence>
<evidence type="ECO:0000313" key="17">
    <source>
        <dbReference type="EMBL" id="GFR82557.1"/>
    </source>
</evidence>
<dbReference type="GO" id="GO:0055088">
    <property type="term" value="P:lipid homeostasis"/>
    <property type="evidence" value="ECO:0007669"/>
    <property type="project" value="TreeGrafter"/>
</dbReference>
<evidence type="ECO:0000256" key="4">
    <source>
        <dbReference type="ARBA" id="ARBA00006288"/>
    </source>
</evidence>
<evidence type="ECO:0000256" key="12">
    <source>
        <dbReference type="PIRSR" id="PIRSR000168-1"/>
    </source>
</evidence>
<dbReference type="AlphaFoldDB" id="A0AAV4GAA6"/>
<feature type="domain" description="Acyl-CoA oxidase C-alpha1" evidence="16">
    <location>
        <begin position="317"/>
        <end position="477"/>
    </location>
</feature>
<dbReference type="FunFam" id="1.20.140.10:FF:000007">
    <property type="entry name" value="Acyl-coenzyme A oxidase"/>
    <property type="match status" value="1"/>
</dbReference>
<comment type="caution">
    <text evidence="17">The sequence shown here is derived from an EMBL/GenBank/DDBJ whole genome shotgun (WGS) entry which is preliminary data.</text>
</comment>
<dbReference type="GO" id="GO:0003997">
    <property type="term" value="F:acyl-CoA oxidase activity"/>
    <property type="evidence" value="ECO:0007669"/>
    <property type="project" value="InterPro"/>
</dbReference>
<evidence type="ECO:0000256" key="13">
    <source>
        <dbReference type="PIRSR" id="PIRSR000168-2"/>
    </source>
</evidence>
<dbReference type="Gene3D" id="1.10.540.10">
    <property type="entry name" value="Acyl-CoA dehydrogenase/oxidase, N-terminal domain"/>
    <property type="match status" value="1"/>
</dbReference>
<evidence type="ECO:0000259" key="16">
    <source>
        <dbReference type="Pfam" id="PF22924"/>
    </source>
</evidence>
<evidence type="ECO:0000256" key="9">
    <source>
        <dbReference type="ARBA" id="ARBA00023098"/>
    </source>
</evidence>
<dbReference type="InterPro" id="IPR012258">
    <property type="entry name" value="Acyl-CoA_oxidase"/>
</dbReference>
<dbReference type="GO" id="GO:0005504">
    <property type="term" value="F:fatty acid binding"/>
    <property type="evidence" value="ECO:0007669"/>
    <property type="project" value="TreeGrafter"/>
</dbReference>
<evidence type="ECO:0000259" key="14">
    <source>
        <dbReference type="Pfam" id="PF01756"/>
    </source>
</evidence>
<accession>A0AAV4GAA6</accession>
<dbReference type="InterPro" id="IPR046373">
    <property type="entry name" value="Acyl-CoA_Oxase/DH_mid-dom_sf"/>
</dbReference>
<feature type="binding site" evidence="13">
    <location>
        <position position="181"/>
    </location>
    <ligand>
        <name>FAD</name>
        <dbReference type="ChEBI" id="CHEBI:57692"/>
    </ligand>
</feature>
<evidence type="ECO:0000256" key="5">
    <source>
        <dbReference type="ARBA" id="ARBA00022630"/>
    </source>
</evidence>
<keyword evidence="5 11" id="KW-0285">Flavoprotein</keyword>
<dbReference type="InterPro" id="IPR055060">
    <property type="entry name" value="ACOX_C_alpha1"/>
</dbReference>
<dbReference type="GO" id="GO:0033540">
    <property type="term" value="P:fatty acid beta-oxidation using acyl-CoA oxidase"/>
    <property type="evidence" value="ECO:0007669"/>
    <property type="project" value="TreeGrafter"/>
</dbReference>
<evidence type="ECO:0000256" key="7">
    <source>
        <dbReference type="ARBA" id="ARBA00022832"/>
    </source>
</evidence>
<evidence type="ECO:0000256" key="3">
    <source>
        <dbReference type="ARBA" id="ARBA00004846"/>
    </source>
</evidence>
<organism evidence="17 18">
    <name type="scientific">Elysia marginata</name>
    <dbReference type="NCBI Taxonomy" id="1093978"/>
    <lineage>
        <taxon>Eukaryota</taxon>
        <taxon>Metazoa</taxon>
        <taxon>Spiralia</taxon>
        <taxon>Lophotrochozoa</taxon>
        <taxon>Mollusca</taxon>
        <taxon>Gastropoda</taxon>
        <taxon>Heterobranchia</taxon>
        <taxon>Euthyneura</taxon>
        <taxon>Panpulmonata</taxon>
        <taxon>Sacoglossa</taxon>
        <taxon>Placobranchoidea</taxon>
        <taxon>Plakobranchidae</taxon>
        <taxon>Elysia</taxon>
    </lineage>
</organism>
<keyword evidence="18" id="KW-1185">Reference proteome</keyword>
<dbReference type="GO" id="GO:0005777">
    <property type="term" value="C:peroxisome"/>
    <property type="evidence" value="ECO:0007669"/>
    <property type="project" value="UniProtKB-SubCell"/>
</dbReference>
<keyword evidence="9" id="KW-0443">Lipid metabolism</keyword>
<evidence type="ECO:0000256" key="1">
    <source>
        <dbReference type="ARBA" id="ARBA00001974"/>
    </source>
</evidence>
<dbReference type="PANTHER" id="PTHR10909">
    <property type="entry name" value="ELECTRON TRANSPORT OXIDOREDUCTASE"/>
    <property type="match status" value="1"/>
</dbReference>
<feature type="binding site" evidence="13">
    <location>
        <position position="220"/>
    </location>
    <ligand>
        <name>FAD</name>
        <dbReference type="ChEBI" id="CHEBI:57692"/>
    </ligand>
</feature>
<dbReference type="Pfam" id="PF22924">
    <property type="entry name" value="ACOX_C_alpha1"/>
    <property type="match status" value="1"/>
</dbReference>
<dbReference type="InterPro" id="IPR036250">
    <property type="entry name" value="AcylCo_DH-like_C"/>
</dbReference>
<dbReference type="InterPro" id="IPR002655">
    <property type="entry name" value="Acyl-CoA_oxidase_C"/>
</dbReference>
<proteinExistence type="inferred from homology"/>
<dbReference type="GO" id="GO:0071949">
    <property type="term" value="F:FAD binding"/>
    <property type="evidence" value="ECO:0007669"/>
    <property type="project" value="InterPro"/>
</dbReference>
<keyword evidence="10" id="KW-0576">Peroxisome</keyword>
<evidence type="ECO:0000256" key="10">
    <source>
        <dbReference type="ARBA" id="ARBA00023140"/>
    </source>
</evidence>
<gene>
    <name evidence="17" type="ORF">ElyMa_005954700</name>
</gene>
<keyword evidence="8" id="KW-0560">Oxidoreductase</keyword>
<dbReference type="FunFam" id="1.20.140.10:FF:000005">
    <property type="entry name" value="Acyl-coenzyme A oxidase"/>
    <property type="match status" value="1"/>
</dbReference>
<comment type="pathway">
    <text evidence="3">Lipid metabolism; peroxisomal fatty acid beta-oxidation.</text>
</comment>
<dbReference type="PANTHER" id="PTHR10909:SF250">
    <property type="entry name" value="PEROXISOMAL ACYL-COENZYME A OXIDASE 1"/>
    <property type="match status" value="1"/>
</dbReference>
<dbReference type="InterPro" id="IPR009100">
    <property type="entry name" value="AcylCoA_DH/oxidase_NM_dom_sf"/>
</dbReference>
<reference evidence="17 18" key="1">
    <citation type="journal article" date="2021" name="Elife">
        <title>Chloroplast acquisition without the gene transfer in kleptoplastic sea slugs, Plakobranchus ocellatus.</title>
        <authorList>
            <person name="Maeda T."/>
            <person name="Takahashi S."/>
            <person name="Yoshida T."/>
            <person name="Shimamura S."/>
            <person name="Takaki Y."/>
            <person name="Nagai Y."/>
            <person name="Toyoda A."/>
            <person name="Suzuki Y."/>
            <person name="Arimoto A."/>
            <person name="Ishii H."/>
            <person name="Satoh N."/>
            <person name="Nishiyama T."/>
            <person name="Hasebe M."/>
            <person name="Maruyama T."/>
            <person name="Minagawa J."/>
            <person name="Obokata J."/>
            <person name="Shigenobu S."/>
        </authorList>
    </citation>
    <scope>NUCLEOTIDE SEQUENCE [LARGE SCALE GENOMIC DNA]</scope>
</reference>
<evidence type="ECO:0000256" key="11">
    <source>
        <dbReference type="PIRNR" id="PIRNR000168"/>
    </source>
</evidence>
<evidence type="ECO:0000313" key="18">
    <source>
        <dbReference type="Proteomes" id="UP000762676"/>
    </source>
</evidence>
<comment type="subcellular location">
    <subcellularLocation>
        <location evidence="2">Peroxisome</location>
    </subcellularLocation>
</comment>
<dbReference type="PIRSF" id="PIRSF000168">
    <property type="entry name" value="Acyl-CoA_oxidase"/>
    <property type="match status" value="1"/>
</dbReference>
<dbReference type="SUPFAM" id="SSF47203">
    <property type="entry name" value="Acyl-CoA dehydrogenase C-terminal domain-like"/>
    <property type="match status" value="2"/>
</dbReference>
<dbReference type="Gene3D" id="1.20.140.10">
    <property type="entry name" value="Butyryl-CoA Dehydrogenase, subunit A, domain 3"/>
    <property type="match status" value="2"/>
</dbReference>